<gene>
    <name evidence="2" type="ORF">Edafosvirus7_29</name>
</gene>
<keyword evidence="1" id="KW-0812">Transmembrane</keyword>
<organism evidence="2">
    <name type="scientific">Edafosvirus sp</name>
    <dbReference type="NCBI Taxonomy" id="2487765"/>
    <lineage>
        <taxon>Viruses</taxon>
        <taxon>Varidnaviria</taxon>
        <taxon>Bamfordvirae</taxon>
        <taxon>Nucleocytoviricota</taxon>
        <taxon>Megaviricetes</taxon>
        <taxon>Imitervirales</taxon>
        <taxon>Mimiviridae</taxon>
        <taxon>Klosneuvirinae</taxon>
    </lineage>
</organism>
<proteinExistence type="predicted"/>
<evidence type="ECO:0000256" key="1">
    <source>
        <dbReference type="SAM" id="Phobius"/>
    </source>
</evidence>
<evidence type="ECO:0000313" key="2">
    <source>
        <dbReference type="EMBL" id="AYV78237.1"/>
    </source>
</evidence>
<reference evidence="2" key="1">
    <citation type="submission" date="2018-10" db="EMBL/GenBank/DDBJ databases">
        <title>Hidden diversity of soil giant viruses.</title>
        <authorList>
            <person name="Schulz F."/>
            <person name="Alteio L."/>
            <person name="Goudeau D."/>
            <person name="Ryan E.M."/>
            <person name="Malmstrom R.R."/>
            <person name="Blanchard J."/>
            <person name="Woyke T."/>
        </authorList>
    </citation>
    <scope>NUCLEOTIDE SEQUENCE</scope>
    <source>
        <strain evidence="2">EDV1</strain>
    </source>
</reference>
<protein>
    <submittedName>
        <fullName evidence="2">Uncharacterized protein</fullName>
    </submittedName>
</protein>
<name>A0A3G4ZTM4_9VIRU</name>
<accession>A0A3G4ZTM4</accession>
<dbReference type="EMBL" id="MK072072">
    <property type="protein sequence ID" value="AYV78237.1"/>
    <property type="molecule type" value="Genomic_DNA"/>
</dbReference>
<keyword evidence="1" id="KW-0472">Membrane</keyword>
<keyword evidence="1" id="KW-1133">Transmembrane helix</keyword>
<sequence>MPIKPSLLFVGISGGISIISIVVGYYIGKKQHLKKGKLVNDDIYDKFGIESTIGFSS</sequence>
<feature type="transmembrane region" description="Helical" evidence="1">
    <location>
        <begin position="6"/>
        <end position="27"/>
    </location>
</feature>